<gene>
    <name evidence="3" type="ORF">QO002_002369</name>
</gene>
<dbReference type="Gene3D" id="3.30.1380.10">
    <property type="match status" value="1"/>
</dbReference>
<dbReference type="EMBL" id="JAUSVF010000001">
    <property type="protein sequence ID" value="MDQ0320231.1"/>
    <property type="molecule type" value="Genomic_DNA"/>
</dbReference>
<evidence type="ECO:0000313" key="3">
    <source>
        <dbReference type="EMBL" id="MDQ0320231.1"/>
    </source>
</evidence>
<comment type="caution">
    <text evidence="3">The sequence shown here is derived from an EMBL/GenBank/DDBJ whole genome shotgun (WGS) entry which is preliminary data.</text>
</comment>
<keyword evidence="4" id="KW-1185">Reference proteome</keyword>
<accession>A0ABU0BPR2</accession>
<feature type="compositionally biased region" description="Polar residues" evidence="1">
    <location>
        <begin position="123"/>
        <end position="143"/>
    </location>
</feature>
<organism evidence="3 4">
    <name type="scientific">Pararhizobium capsulatum DSM 1112</name>
    <dbReference type="NCBI Taxonomy" id="1121113"/>
    <lineage>
        <taxon>Bacteria</taxon>
        <taxon>Pseudomonadati</taxon>
        <taxon>Pseudomonadota</taxon>
        <taxon>Alphaproteobacteria</taxon>
        <taxon>Hyphomicrobiales</taxon>
        <taxon>Rhizobiaceae</taxon>
        <taxon>Rhizobium/Agrobacterium group</taxon>
        <taxon>Pararhizobium</taxon>
    </lineage>
</organism>
<evidence type="ECO:0000259" key="2">
    <source>
        <dbReference type="Pfam" id="PF08291"/>
    </source>
</evidence>
<sequence>MKGLRHLGSGVAFAASLLMVSACTSTTTPSKAGLDSLLEDVAQADIATASDGTTETQAAAGPQDQQVAAVGAAQQEAGYPTQTAMMQGNDGQPGPIVLQSTSLKATSNSIFSTQPARALVPMQQQTPGGATPASNSLFNTGQMPQEPVPDSVDDGAAKKVIVPGKAGPIPGKDGESSQSKTAGEDEVSAASPIPTTSAENEVATVQHVAQPKTGGTGREAPADVAEALSLGGLFGAKRKARAGAAQTELPHDQVAALGYTAWPSSRAISMFATVDDNDPSHDDESPAIEMASLPGLARLAPNGLWLQTEKVETGCFKPELMGILKSVEKRYGQKVLVTSGHRDVAHNVAVGGAPRSRHITCEAADIQVPGITKWELASYLRTLPGRGGVGTYCHTQSVHVDVGRPRDWNWGCQAKT</sequence>
<feature type="region of interest" description="Disordered" evidence="1">
    <location>
        <begin position="123"/>
        <end position="202"/>
    </location>
</feature>
<evidence type="ECO:0000256" key="1">
    <source>
        <dbReference type="SAM" id="MobiDB-lite"/>
    </source>
</evidence>
<protein>
    <submittedName>
        <fullName evidence="3">Uncharacterized protein YcbK (DUF882 family)</fullName>
    </submittedName>
</protein>
<dbReference type="Proteomes" id="UP001230207">
    <property type="component" value="Unassembled WGS sequence"/>
</dbReference>
<dbReference type="InterPro" id="IPR009045">
    <property type="entry name" value="Zn_M74/Hedgehog-like"/>
</dbReference>
<dbReference type="Pfam" id="PF08291">
    <property type="entry name" value="Peptidase_M15_3"/>
    <property type="match status" value="1"/>
</dbReference>
<feature type="domain" description="Peptidase M15A C-terminal" evidence="2">
    <location>
        <begin position="298"/>
        <end position="401"/>
    </location>
</feature>
<name>A0ABU0BPR2_9HYPH</name>
<dbReference type="RefSeq" id="WP_307229804.1">
    <property type="nucleotide sequence ID" value="NZ_JAUSVF010000001.1"/>
</dbReference>
<reference evidence="3 4" key="1">
    <citation type="submission" date="2023-07" db="EMBL/GenBank/DDBJ databases">
        <title>Genomic Encyclopedia of Type Strains, Phase IV (KMG-IV): sequencing the most valuable type-strain genomes for metagenomic binning, comparative biology and taxonomic classification.</title>
        <authorList>
            <person name="Goeker M."/>
        </authorList>
    </citation>
    <scope>NUCLEOTIDE SEQUENCE [LARGE SCALE GENOMIC DNA]</scope>
    <source>
        <strain evidence="3 4">DSM 1112</strain>
    </source>
</reference>
<dbReference type="PROSITE" id="PS51257">
    <property type="entry name" value="PROKAR_LIPOPROTEIN"/>
    <property type="match status" value="1"/>
</dbReference>
<dbReference type="SUPFAM" id="SSF55166">
    <property type="entry name" value="Hedgehog/DD-peptidase"/>
    <property type="match status" value="1"/>
</dbReference>
<evidence type="ECO:0000313" key="4">
    <source>
        <dbReference type="Proteomes" id="UP001230207"/>
    </source>
</evidence>
<proteinExistence type="predicted"/>
<dbReference type="InterPro" id="IPR013230">
    <property type="entry name" value="Peptidase_M15A_C"/>
</dbReference>